<dbReference type="AlphaFoldDB" id="A0A7W5A9H3"/>
<dbReference type="InterPro" id="IPR009057">
    <property type="entry name" value="Homeodomain-like_sf"/>
</dbReference>
<dbReference type="InterPro" id="IPR001647">
    <property type="entry name" value="HTH_TetR"/>
</dbReference>
<dbReference type="GO" id="GO:0000976">
    <property type="term" value="F:transcription cis-regulatory region binding"/>
    <property type="evidence" value="ECO:0007669"/>
    <property type="project" value="TreeGrafter"/>
</dbReference>
<protein>
    <submittedName>
        <fullName evidence="4">AcrR family transcriptional regulator</fullName>
    </submittedName>
</protein>
<dbReference type="SUPFAM" id="SSF46689">
    <property type="entry name" value="Homeodomain-like"/>
    <property type="match status" value="1"/>
</dbReference>
<comment type="caution">
    <text evidence="4">The sequence shown here is derived from an EMBL/GenBank/DDBJ whole genome shotgun (WGS) entry which is preliminary data.</text>
</comment>
<evidence type="ECO:0000313" key="5">
    <source>
        <dbReference type="Proteomes" id="UP000577707"/>
    </source>
</evidence>
<dbReference type="Pfam" id="PF00440">
    <property type="entry name" value="TetR_N"/>
    <property type="match status" value="1"/>
</dbReference>
<dbReference type="PANTHER" id="PTHR30055:SF226">
    <property type="entry name" value="HTH-TYPE TRANSCRIPTIONAL REGULATOR PKSA"/>
    <property type="match status" value="1"/>
</dbReference>
<proteinExistence type="predicted"/>
<evidence type="ECO:0000313" key="4">
    <source>
        <dbReference type="EMBL" id="MBB3092176.1"/>
    </source>
</evidence>
<reference evidence="4 5" key="1">
    <citation type="submission" date="2020-08" db="EMBL/GenBank/DDBJ databases">
        <title>Genomic Encyclopedia of Type Strains, Phase III (KMG-III): the genomes of soil and plant-associated and newly described type strains.</title>
        <authorList>
            <person name="Whitman W."/>
        </authorList>
    </citation>
    <scope>NUCLEOTIDE SEQUENCE [LARGE SCALE GENOMIC DNA]</scope>
    <source>
        <strain evidence="4 5">CECT 3302</strain>
    </source>
</reference>
<gene>
    <name evidence="4" type="ORF">FHS12_005153</name>
</gene>
<dbReference type="InterPro" id="IPR050109">
    <property type="entry name" value="HTH-type_TetR-like_transc_reg"/>
</dbReference>
<dbReference type="PROSITE" id="PS50977">
    <property type="entry name" value="HTH_TETR_2"/>
    <property type="match status" value="1"/>
</dbReference>
<organism evidence="4 5">
    <name type="scientific">Nocardioides albus</name>
    <dbReference type="NCBI Taxonomy" id="1841"/>
    <lineage>
        <taxon>Bacteria</taxon>
        <taxon>Bacillati</taxon>
        <taxon>Actinomycetota</taxon>
        <taxon>Actinomycetes</taxon>
        <taxon>Propionibacteriales</taxon>
        <taxon>Nocardioidaceae</taxon>
        <taxon>Nocardioides</taxon>
    </lineage>
</organism>
<keyword evidence="5" id="KW-1185">Reference proteome</keyword>
<dbReference type="EMBL" id="JACHXG010000017">
    <property type="protein sequence ID" value="MBB3092176.1"/>
    <property type="molecule type" value="Genomic_DNA"/>
</dbReference>
<accession>A0A7W5A9H3</accession>
<dbReference type="RefSeq" id="WP_229789021.1">
    <property type="nucleotide sequence ID" value="NZ_BMQT01000017.1"/>
</dbReference>
<name>A0A7W5A9H3_9ACTN</name>
<evidence type="ECO:0000259" key="3">
    <source>
        <dbReference type="PROSITE" id="PS50977"/>
    </source>
</evidence>
<evidence type="ECO:0000256" key="1">
    <source>
        <dbReference type="ARBA" id="ARBA00023125"/>
    </source>
</evidence>
<feature type="DNA-binding region" description="H-T-H motif" evidence="2">
    <location>
        <begin position="24"/>
        <end position="43"/>
    </location>
</feature>
<feature type="domain" description="HTH tetR-type" evidence="3">
    <location>
        <begin position="1"/>
        <end position="61"/>
    </location>
</feature>
<dbReference type="PANTHER" id="PTHR30055">
    <property type="entry name" value="HTH-TYPE TRANSCRIPTIONAL REGULATOR RUTR"/>
    <property type="match status" value="1"/>
</dbReference>
<dbReference type="Proteomes" id="UP000577707">
    <property type="component" value="Unassembled WGS sequence"/>
</dbReference>
<evidence type="ECO:0000256" key="2">
    <source>
        <dbReference type="PROSITE-ProRule" id="PRU00335"/>
    </source>
</evidence>
<dbReference type="GO" id="GO:0003700">
    <property type="term" value="F:DNA-binding transcription factor activity"/>
    <property type="evidence" value="ECO:0007669"/>
    <property type="project" value="TreeGrafter"/>
</dbReference>
<dbReference type="Gene3D" id="1.10.357.10">
    <property type="entry name" value="Tetracycline Repressor, domain 2"/>
    <property type="match status" value="1"/>
</dbReference>
<sequence length="207" mass="22292">MVPREEIIDAAARLFVDQGVAGTSTREIAESVGIRQASLYYHFACKEEILLEVLQRSIRPTVDKIEKLELLGSERDATPPTLLYLLALLDVRTLAQAPHNGGALARLPEVRGMEGYDRFDLTRSELLDAYDRFAAPVAGGTDIGGLRWGALLMQLVEVVIGMRTDGDRIDDLCAAAVASSCLRVCGAGDDVIEAASCAAFDLIGAIE</sequence>
<keyword evidence="1 2" id="KW-0238">DNA-binding</keyword>
<dbReference type="PRINTS" id="PR00455">
    <property type="entry name" value="HTHTETR"/>
</dbReference>